<keyword evidence="2" id="KW-1185">Reference proteome</keyword>
<reference evidence="1" key="1">
    <citation type="submission" date="2021-06" db="EMBL/GenBank/DDBJ databases">
        <authorList>
            <person name="Kallberg Y."/>
            <person name="Tangrot J."/>
            <person name="Rosling A."/>
        </authorList>
    </citation>
    <scope>NUCLEOTIDE SEQUENCE</scope>
    <source>
        <strain evidence="1">AZ414A</strain>
    </source>
</reference>
<comment type="caution">
    <text evidence="1">The sequence shown here is derived from an EMBL/GenBank/DDBJ whole genome shotgun (WGS) entry which is preliminary data.</text>
</comment>
<proteinExistence type="predicted"/>
<dbReference type="OrthoDB" id="2331315at2759"/>
<accession>A0A9N8YIM9</accession>
<dbReference type="AlphaFoldDB" id="A0A9N8YIM9"/>
<evidence type="ECO:0000313" key="1">
    <source>
        <dbReference type="EMBL" id="CAG8434356.1"/>
    </source>
</evidence>
<name>A0A9N8YIM9_9GLOM</name>
<gene>
    <name evidence="1" type="ORF">DEBURN_LOCUS695</name>
</gene>
<sequence>MTKLFNDSDSHFVEKCTLSYLTRSSSTISTISTSSHIPSSSTASTVVTFHMQSVPLRLSKDHLNQARDRLLAYQEEKYESKDLIVGPNSYYTADLTQDFPKAPIDQGSNSKGNAYPTLIFEVGNSNDGTMAMFALHYLHTNRNNTVPDIIIYFGTALLHPLTINFLMKVVGVSPVTITDFGYSATTCNAPNIPDYQLHNPTIELFNVSPGGFPAGAINVPSCPIGNKDIEINREEYGLASGECDVSPKGKASQQYIITIADDEEELELL</sequence>
<dbReference type="EMBL" id="CAJVPK010000025">
    <property type="protein sequence ID" value="CAG8434356.1"/>
    <property type="molecule type" value="Genomic_DNA"/>
</dbReference>
<protein>
    <submittedName>
        <fullName evidence="1">1362_t:CDS:1</fullName>
    </submittedName>
</protein>
<evidence type="ECO:0000313" key="2">
    <source>
        <dbReference type="Proteomes" id="UP000789706"/>
    </source>
</evidence>
<dbReference type="Proteomes" id="UP000789706">
    <property type="component" value="Unassembled WGS sequence"/>
</dbReference>
<organism evidence="1 2">
    <name type="scientific">Diversispora eburnea</name>
    <dbReference type="NCBI Taxonomy" id="1213867"/>
    <lineage>
        <taxon>Eukaryota</taxon>
        <taxon>Fungi</taxon>
        <taxon>Fungi incertae sedis</taxon>
        <taxon>Mucoromycota</taxon>
        <taxon>Glomeromycotina</taxon>
        <taxon>Glomeromycetes</taxon>
        <taxon>Diversisporales</taxon>
        <taxon>Diversisporaceae</taxon>
        <taxon>Diversispora</taxon>
    </lineage>
</organism>